<dbReference type="PANTHER" id="PTHR32325:SF4">
    <property type="entry name" value="TRYPTOPHANASE"/>
    <property type="match status" value="1"/>
</dbReference>
<dbReference type="STRING" id="29540.C481_18670"/>
<sequence>MVAYKSKMVERIRLPARDQRERNLEAAGYNLFNLSSDDVFVDLLTDSGTGAMSDAQWAALIRGDESYAGSRSFAELEDAVMDVMGFSNVVPTHQGRGAENVLYGALLSADDVALNNTHFDTTRAHVSNQGADPVDCPVSAAHDPDSEEPFKGNFSLERARAVVDEVGADQIPLVIQTITNNSAAGQAVSVENTRRVREFANEIDATFVIDACRFAENAYFVRQREDEFTEAAIADIAREQLGYADALVMSGKKDGLVNAGGFVATDDGALFDRCKQRAILYEGFPTYGGMAGRDVAAMAVGLREAVEDAYLEDRIEQVREFGARLAAAGLPVYTPTSGHAVYLDAGALFPHLDPGEFPGQALVCELYREGGVRGVELGSFAFPDTDRPELVRLAVPRRTYHREHFEHVVETAETVLEKRETVSGLELASDPEMPEIRHFTAELEPRSS</sequence>
<gene>
    <name evidence="6" type="primary">tnaA</name>
    <name evidence="6" type="ORF">C481_18670</name>
</gene>
<dbReference type="InterPro" id="IPR015422">
    <property type="entry name" value="PyrdxlP-dep_Trfase_small"/>
</dbReference>
<dbReference type="eggNOG" id="arCOG04196">
    <property type="taxonomic scope" value="Archaea"/>
</dbReference>
<keyword evidence="3" id="KW-0663">Pyridoxal phosphate</keyword>
<dbReference type="Gene3D" id="3.40.640.10">
    <property type="entry name" value="Type I PLP-dependent aspartate aminotransferase-like (Major domain)"/>
    <property type="match status" value="1"/>
</dbReference>
<dbReference type="EMBL" id="AOIO01000040">
    <property type="protein sequence ID" value="ELY97988.1"/>
    <property type="molecule type" value="Genomic_DNA"/>
</dbReference>
<reference evidence="6 7" key="1">
    <citation type="journal article" date="2014" name="PLoS Genet.">
        <title>Phylogenetically driven sequencing of extremely halophilic archaea reveals strategies for static and dynamic osmo-response.</title>
        <authorList>
            <person name="Becker E.A."/>
            <person name="Seitzer P.M."/>
            <person name="Tritt A."/>
            <person name="Larsen D."/>
            <person name="Krusor M."/>
            <person name="Yao A.I."/>
            <person name="Wu D."/>
            <person name="Madern D."/>
            <person name="Eisen J.A."/>
            <person name="Darling A.E."/>
            <person name="Facciotti M.T."/>
        </authorList>
    </citation>
    <scope>NUCLEOTIDE SEQUENCE [LARGE SCALE GENOMIC DNA]</scope>
    <source>
        <strain evidence="6 7">DSM 12278</strain>
    </source>
</reference>
<name>M0AKV5_NATA1</name>
<dbReference type="Gene3D" id="3.90.1150.10">
    <property type="entry name" value="Aspartate Aminotransferase, domain 1"/>
    <property type="match status" value="1"/>
</dbReference>
<dbReference type="InterPro" id="IPR015421">
    <property type="entry name" value="PyrdxlP-dep_Trfase_major"/>
</dbReference>
<dbReference type="GO" id="GO:0009034">
    <property type="term" value="F:tryptophanase activity"/>
    <property type="evidence" value="ECO:0007669"/>
    <property type="project" value="UniProtKB-EC"/>
</dbReference>
<dbReference type="SUPFAM" id="SSF53383">
    <property type="entry name" value="PLP-dependent transferases"/>
    <property type="match status" value="1"/>
</dbReference>
<comment type="caution">
    <text evidence="6">The sequence shown here is derived from an EMBL/GenBank/DDBJ whole genome shotgun (WGS) entry which is preliminary data.</text>
</comment>
<dbReference type="EC" id="4.1.99.1" evidence="6"/>
<dbReference type="PANTHER" id="PTHR32325">
    <property type="entry name" value="BETA-ELIMINATING LYASE-LIKE PROTEIN-RELATED"/>
    <property type="match status" value="1"/>
</dbReference>
<comment type="similarity">
    <text evidence="2">Belongs to the beta-eliminating lyase family.</text>
</comment>
<evidence type="ECO:0000256" key="2">
    <source>
        <dbReference type="ARBA" id="ARBA00009721"/>
    </source>
</evidence>
<organism evidence="6 7">
    <name type="scientific">Natrialba asiatica (strain ATCC 700177 / DSM 12278 / JCM 9576 / FERM P-10747 / NBRC 102637 / 172P1)</name>
    <dbReference type="NCBI Taxonomy" id="29540"/>
    <lineage>
        <taxon>Archaea</taxon>
        <taxon>Methanobacteriati</taxon>
        <taxon>Methanobacteriota</taxon>
        <taxon>Stenosarchaea group</taxon>
        <taxon>Halobacteria</taxon>
        <taxon>Halobacteriales</taxon>
        <taxon>Natrialbaceae</taxon>
        <taxon>Natrialba</taxon>
    </lineage>
</organism>
<evidence type="ECO:0000256" key="1">
    <source>
        <dbReference type="ARBA" id="ARBA00001933"/>
    </source>
</evidence>
<evidence type="ECO:0000256" key="3">
    <source>
        <dbReference type="ARBA" id="ARBA00022898"/>
    </source>
</evidence>
<dbReference type="InterPro" id="IPR011166">
    <property type="entry name" value="Beta-eliminating_lyase"/>
</dbReference>
<evidence type="ECO:0000259" key="5">
    <source>
        <dbReference type="Pfam" id="PF01212"/>
    </source>
</evidence>
<keyword evidence="4 6" id="KW-0456">Lyase</keyword>
<keyword evidence="7" id="KW-1185">Reference proteome</keyword>
<protein>
    <submittedName>
        <fullName evidence="6">Tryptophanase/L-cysteine desulfhydrase, PLP-dependent</fullName>
        <ecNumber evidence="6">4.1.99.1</ecNumber>
    </submittedName>
</protein>
<proteinExistence type="inferred from homology"/>
<dbReference type="NCBIfam" id="NF009709">
    <property type="entry name" value="PRK13238.1"/>
    <property type="match status" value="1"/>
</dbReference>
<dbReference type="Proteomes" id="UP000011554">
    <property type="component" value="Unassembled WGS sequence"/>
</dbReference>
<evidence type="ECO:0000256" key="4">
    <source>
        <dbReference type="ARBA" id="ARBA00023239"/>
    </source>
</evidence>
<dbReference type="Pfam" id="PF01212">
    <property type="entry name" value="Beta_elim_lyase"/>
    <property type="match status" value="1"/>
</dbReference>
<evidence type="ECO:0000313" key="6">
    <source>
        <dbReference type="EMBL" id="ELY97988.1"/>
    </source>
</evidence>
<dbReference type="AlphaFoldDB" id="M0AKV5"/>
<evidence type="ECO:0000313" key="7">
    <source>
        <dbReference type="Proteomes" id="UP000011554"/>
    </source>
</evidence>
<dbReference type="RefSeq" id="WP_006110836.1">
    <property type="nucleotide sequence ID" value="NZ_AOIO01000040.1"/>
</dbReference>
<dbReference type="OrthoDB" id="287201at2157"/>
<dbReference type="PIRSF" id="PIRSF001386">
    <property type="entry name" value="Trpase"/>
    <property type="match status" value="1"/>
</dbReference>
<dbReference type="InterPro" id="IPR001597">
    <property type="entry name" value="ArAA_b-elim_lyase/Thr_aldolase"/>
</dbReference>
<dbReference type="PATRIC" id="fig|29540.5.peg.3804"/>
<dbReference type="InterPro" id="IPR015424">
    <property type="entry name" value="PyrdxlP-dep_Trfase"/>
</dbReference>
<feature type="domain" description="Aromatic amino acid beta-eliminating lyase/threonine aldolase" evidence="5">
    <location>
        <begin position="42"/>
        <end position="409"/>
    </location>
</feature>
<accession>M0AKV5</accession>
<comment type="cofactor">
    <cofactor evidence="1">
        <name>pyridoxal 5'-phosphate</name>
        <dbReference type="ChEBI" id="CHEBI:597326"/>
    </cofactor>
</comment>